<organism evidence="1 2">
    <name type="scientific">Hymenobacter aquaticus</name>
    <dbReference type="NCBI Taxonomy" id="1867101"/>
    <lineage>
        <taxon>Bacteria</taxon>
        <taxon>Pseudomonadati</taxon>
        <taxon>Bacteroidota</taxon>
        <taxon>Cytophagia</taxon>
        <taxon>Cytophagales</taxon>
        <taxon>Hymenobacteraceae</taxon>
        <taxon>Hymenobacter</taxon>
    </lineage>
</organism>
<sequence>MSKILNENQWKLETAAASAVASITIHFPWPDVDQLKHLVPEKRKAAIDDLMRGHLDQVVGSGLLQSHTIEYVGHRRPRSLKAEVVIENLPVLCQLPDVDRISILNVAGLRKKRQRSSKRLEFYCVKMTVAIQIEGDDHGMQSYEERYVLIKAASFEDAYERLEATRADYGKPYLNSDGYFVRWQIESLDDCYQTIIESTAEFSQPEGVEVFSVLKKRKLTPERAWDGK</sequence>
<proteinExistence type="predicted"/>
<dbReference type="AlphaFoldDB" id="A0A4Z0QA31"/>
<evidence type="ECO:0000313" key="2">
    <source>
        <dbReference type="Proteomes" id="UP000297549"/>
    </source>
</evidence>
<protein>
    <submittedName>
        <fullName evidence="1">DUF4288 domain-containing protein</fullName>
    </submittedName>
</protein>
<dbReference type="RefSeq" id="WP_135463170.1">
    <property type="nucleotide sequence ID" value="NZ_SRLC01000001.1"/>
</dbReference>
<dbReference type="OrthoDB" id="794805at2"/>
<reference evidence="1 2" key="1">
    <citation type="submission" date="2019-04" db="EMBL/GenBank/DDBJ databases">
        <authorList>
            <person name="Feng G."/>
            <person name="Zhang J."/>
            <person name="Zhu H."/>
        </authorList>
    </citation>
    <scope>NUCLEOTIDE SEQUENCE [LARGE SCALE GENOMIC DNA]</scope>
    <source>
        <strain evidence="1 2">JCM 31653</strain>
    </source>
</reference>
<comment type="caution">
    <text evidence="1">The sequence shown here is derived from an EMBL/GenBank/DDBJ whole genome shotgun (WGS) entry which is preliminary data.</text>
</comment>
<dbReference type="Pfam" id="PF14119">
    <property type="entry name" value="DUF4288"/>
    <property type="match status" value="1"/>
</dbReference>
<dbReference type="EMBL" id="SRLC01000001">
    <property type="protein sequence ID" value="TGE25592.1"/>
    <property type="molecule type" value="Genomic_DNA"/>
</dbReference>
<dbReference type="Proteomes" id="UP000297549">
    <property type="component" value="Unassembled WGS sequence"/>
</dbReference>
<accession>A0A4Z0QA31</accession>
<dbReference type="InterPro" id="IPR025630">
    <property type="entry name" value="DUF4288"/>
</dbReference>
<name>A0A4Z0QA31_9BACT</name>
<keyword evidence="2" id="KW-1185">Reference proteome</keyword>
<evidence type="ECO:0000313" key="1">
    <source>
        <dbReference type="EMBL" id="TGE25592.1"/>
    </source>
</evidence>
<gene>
    <name evidence="1" type="ORF">E5K00_10505</name>
</gene>